<dbReference type="KEGG" id="mpp:MICPUCDRAFT_22033"/>
<dbReference type="OrthoDB" id="340608at2759"/>
<dbReference type="Pfam" id="PF03381">
    <property type="entry name" value="CDC50"/>
    <property type="match status" value="1"/>
</dbReference>
<reference evidence="7 8" key="1">
    <citation type="journal article" date="2009" name="Science">
        <title>Green evolution and dynamic adaptations revealed by genomes of the marine picoeukaryotes Micromonas.</title>
        <authorList>
            <person name="Worden A.Z."/>
            <person name="Lee J.H."/>
            <person name="Mock T."/>
            <person name="Rouze P."/>
            <person name="Simmons M.P."/>
            <person name="Aerts A.L."/>
            <person name="Allen A.E."/>
            <person name="Cuvelier M.L."/>
            <person name="Derelle E."/>
            <person name="Everett M.V."/>
            <person name="Foulon E."/>
            <person name="Grimwood J."/>
            <person name="Gundlach H."/>
            <person name="Henrissat B."/>
            <person name="Napoli C."/>
            <person name="McDonald S.M."/>
            <person name="Parker M.S."/>
            <person name="Rombauts S."/>
            <person name="Salamov A."/>
            <person name="Von Dassow P."/>
            <person name="Badger J.H."/>
            <person name="Coutinho P.M."/>
            <person name="Demir E."/>
            <person name="Dubchak I."/>
            <person name="Gentemann C."/>
            <person name="Eikrem W."/>
            <person name="Gready J.E."/>
            <person name="John U."/>
            <person name="Lanier W."/>
            <person name="Lindquist E.A."/>
            <person name="Lucas S."/>
            <person name="Mayer K.F."/>
            <person name="Moreau H."/>
            <person name="Not F."/>
            <person name="Otillar R."/>
            <person name="Panaud O."/>
            <person name="Pangilinan J."/>
            <person name="Paulsen I."/>
            <person name="Piegu B."/>
            <person name="Poliakov A."/>
            <person name="Robbens S."/>
            <person name="Schmutz J."/>
            <person name="Toulza E."/>
            <person name="Wyss T."/>
            <person name="Zelensky A."/>
            <person name="Zhou K."/>
            <person name="Armbrust E.V."/>
            <person name="Bhattacharya D."/>
            <person name="Goodenough U.W."/>
            <person name="Van de Peer Y."/>
            <person name="Grigoriev I.V."/>
        </authorList>
    </citation>
    <scope>NUCLEOTIDE SEQUENCE [LARGE SCALE GENOMIC DNA]</scope>
    <source>
        <strain evidence="7 8">CCMP1545</strain>
    </source>
</reference>
<dbReference type="OMA" id="YNVTDER"/>
<evidence type="ECO:0000256" key="1">
    <source>
        <dbReference type="ARBA" id="ARBA00004141"/>
    </source>
</evidence>
<dbReference type="GO" id="GO:0005783">
    <property type="term" value="C:endoplasmic reticulum"/>
    <property type="evidence" value="ECO:0007669"/>
    <property type="project" value="TreeGrafter"/>
</dbReference>
<keyword evidence="3 6" id="KW-0812">Transmembrane</keyword>
<feature type="transmembrane region" description="Helical" evidence="6">
    <location>
        <begin position="7"/>
        <end position="30"/>
    </location>
</feature>
<comment type="similarity">
    <text evidence="2">Belongs to the CDC50/LEM3 family.</text>
</comment>
<dbReference type="PIRSF" id="PIRSF015840">
    <property type="entry name" value="DUF284_TM_euk"/>
    <property type="match status" value="1"/>
</dbReference>
<feature type="transmembrane region" description="Helical" evidence="6">
    <location>
        <begin position="266"/>
        <end position="289"/>
    </location>
</feature>
<dbReference type="STRING" id="564608.C1N4Y0"/>
<comment type="subcellular location">
    <subcellularLocation>
        <location evidence="1">Membrane</location>
        <topology evidence="1">Multi-pass membrane protein</topology>
    </subcellularLocation>
</comment>
<evidence type="ECO:0000256" key="5">
    <source>
        <dbReference type="ARBA" id="ARBA00023136"/>
    </source>
</evidence>
<keyword evidence="5 6" id="KW-0472">Membrane</keyword>
<dbReference type="EMBL" id="GG663747">
    <property type="protein sequence ID" value="EEH52811.1"/>
    <property type="molecule type" value="Genomic_DNA"/>
</dbReference>
<dbReference type="InterPro" id="IPR005045">
    <property type="entry name" value="CDC50/LEM3_fam"/>
</dbReference>
<protein>
    <submittedName>
        <fullName evidence="7">Predicted protein</fullName>
    </submittedName>
</protein>
<feature type="non-terminal residue" evidence="7">
    <location>
        <position position="1"/>
    </location>
</feature>
<gene>
    <name evidence="7" type="ORF">MICPUCDRAFT_22033</name>
</gene>
<evidence type="ECO:0000256" key="3">
    <source>
        <dbReference type="ARBA" id="ARBA00022692"/>
    </source>
</evidence>
<dbReference type="GO" id="GO:0005794">
    <property type="term" value="C:Golgi apparatus"/>
    <property type="evidence" value="ECO:0007669"/>
    <property type="project" value="TreeGrafter"/>
</dbReference>
<proteinExistence type="inferred from homology"/>
<name>C1N4Y0_MICPC</name>
<dbReference type="AlphaFoldDB" id="C1N4Y0"/>
<dbReference type="GO" id="GO:0005886">
    <property type="term" value="C:plasma membrane"/>
    <property type="evidence" value="ECO:0007669"/>
    <property type="project" value="TreeGrafter"/>
</dbReference>
<evidence type="ECO:0000256" key="4">
    <source>
        <dbReference type="ARBA" id="ARBA00022989"/>
    </source>
</evidence>
<dbReference type="RefSeq" id="XP_003062872.1">
    <property type="nucleotide sequence ID" value="XM_003062826.1"/>
</dbReference>
<organism evidence="8">
    <name type="scientific">Micromonas pusilla (strain CCMP1545)</name>
    <name type="common">Picoplanktonic green alga</name>
    <dbReference type="NCBI Taxonomy" id="564608"/>
    <lineage>
        <taxon>Eukaryota</taxon>
        <taxon>Viridiplantae</taxon>
        <taxon>Chlorophyta</taxon>
        <taxon>Mamiellophyceae</taxon>
        <taxon>Mamiellales</taxon>
        <taxon>Mamiellaceae</taxon>
        <taxon>Micromonas</taxon>
    </lineage>
</organism>
<dbReference type="PANTHER" id="PTHR10926:SF0">
    <property type="entry name" value="CDC50, ISOFORM A"/>
    <property type="match status" value="1"/>
</dbReference>
<dbReference type="eggNOG" id="KOG2952">
    <property type="taxonomic scope" value="Eukaryota"/>
</dbReference>
<sequence>PILTPKWIACILFALGALFIPLGVICYVASDGVVEVSARYDDVASCTSGFFSSDVELATSQQTLGAGTTCTVTLTAPAKMTAPIYVYYELENFYANHRRYVNSRSDEQMSGDARVDDFCKPQLYDASGDEITPCGLVAWSYFNDTFALTDGSGAAIAVSETDIAWDADVDLRFGENVAPANFNDDVATRGGSGLTAASLDKDEHFIVWMRTAALSTFRKLWGRITTDIASGETITVTIANRFNSYKYGGEKRIVLSTTSWLGGKNMFLGGAYLGIGCGCWVASFVFAYFHLHPPRRRGDAVELSWNKG</sequence>
<keyword evidence="8" id="KW-1185">Reference proteome</keyword>
<evidence type="ECO:0000313" key="8">
    <source>
        <dbReference type="Proteomes" id="UP000001876"/>
    </source>
</evidence>
<accession>C1N4Y0</accession>
<dbReference type="PANTHER" id="PTHR10926">
    <property type="entry name" value="CELL CYCLE CONTROL PROTEIN 50"/>
    <property type="match status" value="1"/>
</dbReference>
<dbReference type="GeneID" id="9688312"/>
<evidence type="ECO:0000256" key="2">
    <source>
        <dbReference type="ARBA" id="ARBA00009457"/>
    </source>
</evidence>
<evidence type="ECO:0000256" key="6">
    <source>
        <dbReference type="SAM" id="Phobius"/>
    </source>
</evidence>
<evidence type="ECO:0000313" key="7">
    <source>
        <dbReference type="EMBL" id="EEH52811.1"/>
    </source>
</evidence>
<keyword evidence="4 6" id="KW-1133">Transmembrane helix</keyword>
<dbReference type="Proteomes" id="UP000001876">
    <property type="component" value="Unassembled WGS sequence"/>
</dbReference>